<feature type="signal peptide" evidence="6">
    <location>
        <begin position="1"/>
        <end position="23"/>
    </location>
</feature>
<dbReference type="EMBL" id="ANFO01000723">
    <property type="protein sequence ID" value="KGQ07179.1"/>
    <property type="molecule type" value="Genomic_DNA"/>
</dbReference>
<dbReference type="SUPFAM" id="SSF56399">
    <property type="entry name" value="ADP-ribosylation"/>
    <property type="match status" value="1"/>
</dbReference>
<feature type="region of interest" description="Disordered" evidence="5">
    <location>
        <begin position="47"/>
        <end position="68"/>
    </location>
</feature>
<keyword evidence="7" id="KW-0808">Transferase</keyword>
<dbReference type="GO" id="GO:0016740">
    <property type="term" value="F:transferase activity"/>
    <property type="evidence" value="ECO:0007669"/>
    <property type="project" value="UniProtKB-KW"/>
</dbReference>
<accession>A0A0A2W2L5</accession>
<evidence type="ECO:0000256" key="5">
    <source>
        <dbReference type="SAM" id="MobiDB-lite"/>
    </source>
</evidence>
<dbReference type="InterPro" id="IPR001144">
    <property type="entry name" value="Enterotoxin_A"/>
</dbReference>
<evidence type="ECO:0000313" key="7">
    <source>
        <dbReference type="EMBL" id="KGQ07179.1"/>
    </source>
</evidence>
<feature type="chain" id="PRO_5001996314" evidence="6">
    <location>
        <begin position="24"/>
        <end position="685"/>
    </location>
</feature>
<keyword evidence="2 6" id="KW-0732">Signal</keyword>
<protein>
    <submittedName>
        <fullName evidence="7">NAD(+)--arginine ADP-ribosyltransferase Chelt</fullName>
    </submittedName>
</protein>
<gene>
    <name evidence="7" type="ORF">BBAD15_g7500</name>
</gene>
<feature type="compositionally biased region" description="Basic and acidic residues" evidence="5">
    <location>
        <begin position="284"/>
        <end position="296"/>
    </location>
</feature>
<feature type="region of interest" description="Disordered" evidence="5">
    <location>
        <begin position="208"/>
        <end position="235"/>
    </location>
</feature>
<dbReference type="AlphaFoldDB" id="A0A0A2W2L5"/>
<reference evidence="7 8" key="1">
    <citation type="submission" date="2012-10" db="EMBL/GenBank/DDBJ databases">
        <title>Genome sequencing and analysis of entomopathogenic fungi Beauveria bassiana D1-5.</title>
        <authorList>
            <person name="Li Q."/>
            <person name="Wang L."/>
            <person name="Zhang Z."/>
            <person name="Wang Q."/>
            <person name="Ren J."/>
            <person name="Wang M."/>
            <person name="Xu W."/>
            <person name="Wang J."/>
            <person name="Lu Y."/>
            <person name="Du Q."/>
            <person name="Sun Z."/>
        </authorList>
    </citation>
    <scope>NUCLEOTIDE SEQUENCE [LARGE SCALE GENOMIC DNA]</scope>
    <source>
        <strain evidence="7 8">D1-5</strain>
    </source>
</reference>
<feature type="region of interest" description="Disordered" evidence="5">
    <location>
        <begin position="284"/>
        <end position="314"/>
    </location>
</feature>
<proteinExistence type="predicted"/>
<dbReference type="eggNOG" id="ENOG502R8HW">
    <property type="taxonomic scope" value="Eukaryota"/>
</dbReference>
<dbReference type="OrthoDB" id="4924915at2759"/>
<evidence type="ECO:0000256" key="6">
    <source>
        <dbReference type="SAM" id="SignalP"/>
    </source>
</evidence>
<dbReference type="HOGENOM" id="CLU_381760_0_0_1"/>
<dbReference type="Proteomes" id="UP000030106">
    <property type="component" value="Unassembled WGS sequence"/>
</dbReference>
<dbReference type="Gene3D" id="3.90.210.10">
    <property type="entry name" value="Heat-Labile Enterotoxin, subunit A"/>
    <property type="match status" value="1"/>
</dbReference>
<organism evidence="7 8">
    <name type="scientific">Beauveria bassiana D1-5</name>
    <dbReference type="NCBI Taxonomy" id="1245745"/>
    <lineage>
        <taxon>Eukaryota</taxon>
        <taxon>Fungi</taxon>
        <taxon>Dikarya</taxon>
        <taxon>Ascomycota</taxon>
        <taxon>Pezizomycotina</taxon>
        <taxon>Sordariomycetes</taxon>
        <taxon>Hypocreomycetidae</taxon>
        <taxon>Hypocreales</taxon>
        <taxon>Cordycipitaceae</taxon>
        <taxon>Beauveria</taxon>
    </lineage>
</organism>
<evidence type="ECO:0000256" key="2">
    <source>
        <dbReference type="ARBA" id="ARBA00022729"/>
    </source>
</evidence>
<keyword evidence="1" id="KW-0800">Toxin</keyword>
<dbReference type="PRINTS" id="PR00771">
    <property type="entry name" value="ENTEROTOXINA"/>
</dbReference>
<keyword evidence="3" id="KW-0843">Virulence</keyword>
<evidence type="ECO:0000256" key="3">
    <source>
        <dbReference type="ARBA" id="ARBA00023026"/>
    </source>
</evidence>
<evidence type="ECO:0000313" key="8">
    <source>
        <dbReference type="Proteomes" id="UP000030106"/>
    </source>
</evidence>
<comment type="caution">
    <text evidence="7">The sequence shown here is derived from an EMBL/GenBank/DDBJ whole genome shotgun (WGS) entry which is preliminary data.</text>
</comment>
<evidence type="ECO:0000256" key="4">
    <source>
        <dbReference type="ARBA" id="ARBA00023157"/>
    </source>
</evidence>
<name>A0A0A2W2L5_BEABA</name>
<sequence length="685" mass="75401">MKHLKILLWWLAFICCGPSAVLSQSPPTVVYRGDMLTPEDLKLQGGFLPRGEDGTRPNQPPASLSLYNHVEGSPTGTGRYDTGYVSTTTSLDSARRFVSTVLGGHGYIYRIHVSANFIDVAGTLRQFYRHTDEAEVASLGRIQLSQVLGWTEVINGAEQSEVRNPQYDSRFDTASWGGSQPQLAGFPPNHRAWTLEPWRAFAMEQMEVEQEQAHPETQSDGPQVEAPDTSEPMEVDEEHINQWSNGQFNGASCAAVIAAISAAFSKHSRPGRSLPDVVLVARDKESTSSDCDRARDMATQLQRPQTSKSDESLKDDELKQLENGDFSGFSARDCALALEKMYIKYKIHTPELGNKLGRRAGTAEDPKADCRRAQDLVQKQKVPEPCKKIKNIEIGFTLSSSWLSIKGEGTKDDVGAILEGPAGKAELLLASQPSGGYSKWIPLDMQKSFKTDSIDITGINNLTLTAETFFIRGGESDAFKVQDLRLRAKCADPGFSAKNDKYVGINAWYERPQKGWWIFSTVFYPSNYDKKNLATFPVVPADWEFAPPCASFKELSYDFAFGNTNGGGTGDTLVLKLGEGKIPLGKSFTAGTSTKGTVDLEKTFKKKVVQLSELETVAFDDDDSTASFGDNGWTFKGVTFTATCADVPKKLQMNKYSNVNADIYAAGNKEPWSGKLIPSDWIELK</sequence>
<evidence type="ECO:0000256" key="1">
    <source>
        <dbReference type="ARBA" id="ARBA00022656"/>
    </source>
</evidence>
<keyword evidence="4" id="KW-1015">Disulfide bond</keyword>
<dbReference type="STRING" id="1245745.A0A0A2W2L5"/>
<dbReference type="GO" id="GO:0090729">
    <property type="term" value="F:toxin activity"/>
    <property type="evidence" value="ECO:0007669"/>
    <property type="project" value="UniProtKB-KW"/>
</dbReference>
<dbReference type="Pfam" id="PF01375">
    <property type="entry name" value="Enterotoxin_a"/>
    <property type="match status" value="1"/>
</dbReference>